<keyword evidence="3" id="KW-1185">Reference proteome</keyword>
<dbReference type="EMBL" id="BOMB01000055">
    <property type="protein sequence ID" value="GID16231.1"/>
    <property type="molecule type" value="Genomic_DNA"/>
</dbReference>
<feature type="region of interest" description="Disordered" evidence="1">
    <location>
        <begin position="1"/>
        <end position="35"/>
    </location>
</feature>
<feature type="region of interest" description="Disordered" evidence="1">
    <location>
        <begin position="70"/>
        <end position="106"/>
    </location>
</feature>
<evidence type="ECO:0000313" key="2">
    <source>
        <dbReference type="EMBL" id="GID16231.1"/>
    </source>
</evidence>
<name>A0A8J3JDA2_9ACTN</name>
<organism evidence="2 3">
    <name type="scientific">Actinocatenispora rupis</name>
    <dbReference type="NCBI Taxonomy" id="519421"/>
    <lineage>
        <taxon>Bacteria</taxon>
        <taxon>Bacillati</taxon>
        <taxon>Actinomycetota</taxon>
        <taxon>Actinomycetes</taxon>
        <taxon>Micromonosporales</taxon>
        <taxon>Micromonosporaceae</taxon>
        <taxon>Actinocatenispora</taxon>
    </lineage>
</organism>
<dbReference type="Proteomes" id="UP000612808">
    <property type="component" value="Unassembled WGS sequence"/>
</dbReference>
<sequence>MSSQGAIAAADGVGSSSVNDNRVTVGMRTGDTPAAERRAFARRSVERAGVHALSGKAEVRVRARSCRQPGEVNGLGAAGQQAVQPRPGPRVRGAMRDVARRSATLA</sequence>
<gene>
    <name evidence="2" type="ORF">Aru02nite_71200</name>
</gene>
<evidence type="ECO:0000256" key="1">
    <source>
        <dbReference type="SAM" id="MobiDB-lite"/>
    </source>
</evidence>
<proteinExistence type="predicted"/>
<dbReference type="AlphaFoldDB" id="A0A8J3JDA2"/>
<protein>
    <submittedName>
        <fullName evidence="2">Uncharacterized protein</fullName>
    </submittedName>
</protein>
<accession>A0A8J3JDA2</accession>
<evidence type="ECO:0000313" key="3">
    <source>
        <dbReference type="Proteomes" id="UP000612808"/>
    </source>
</evidence>
<reference evidence="2" key="1">
    <citation type="submission" date="2021-01" db="EMBL/GenBank/DDBJ databases">
        <title>Whole genome shotgun sequence of Actinocatenispora rupis NBRC 107355.</title>
        <authorList>
            <person name="Komaki H."/>
            <person name="Tamura T."/>
        </authorList>
    </citation>
    <scope>NUCLEOTIDE SEQUENCE</scope>
    <source>
        <strain evidence="2">NBRC 107355</strain>
    </source>
</reference>
<comment type="caution">
    <text evidence="2">The sequence shown here is derived from an EMBL/GenBank/DDBJ whole genome shotgun (WGS) entry which is preliminary data.</text>
</comment>